<proteinExistence type="predicted"/>
<dbReference type="OMA" id="RIEWTTP"/>
<dbReference type="Proteomes" id="UP000694381">
    <property type="component" value="Unassembled WGS sequence"/>
</dbReference>
<dbReference type="PANTHER" id="PTHR37871">
    <property type="entry name" value="PROLINE-RICH PROTEIN 22"/>
    <property type="match status" value="1"/>
</dbReference>
<dbReference type="Pfam" id="PF15776">
    <property type="entry name" value="PRR22"/>
    <property type="match status" value="1"/>
</dbReference>
<feature type="region of interest" description="Disordered" evidence="1">
    <location>
        <begin position="223"/>
        <end position="242"/>
    </location>
</feature>
<feature type="region of interest" description="Disordered" evidence="1">
    <location>
        <begin position="353"/>
        <end position="418"/>
    </location>
</feature>
<evidence type="ECO:0000256" key="1">
    <source>
        <dbReference type="SAM" id="MobiDB-lite"/>
    </source>
</evidence>
<dbReference type="Ensembl" id="ENSNGAT00000030663.1">
    <property type="protein sequence ID" value="ENSNGAP00000024950.1"/>
    <property type="gene ID" value="ENSNGAG00000023052.1"/>
</dbReference>
<reference evidence="2" key="2">
    <citation type="submission" date="2025-09" db="UniProtKB">
        <authorList>
            <consortium name="Ensembl"/>
        </authorList>
    </citation>
    <scope>IDENTIFICATION</scope>
</reference>
<accession>A0A8C6RWH9</accession>
<protein>
    <submittedName>
        <fullName evidence="2">Proline rich 22</fullName>
    </submittedName>
</protein>
<name>A0A8C6RWH9_NANGA</name>
<evidence type="ECO:0000313" key="3">
    <source>
        <dbReference type="Proteomes" id="UP000694381"/>
    </source>
</evidence>
<gene>
    <name evidence="2" type="primary">Prr22</name>
</gene>
<dbReference type="AlphaFoldDB" id="A0A8C6RWH9"/>
<dbReference type="InterPro" id="IPR031535">
    <property type="entry name" value="PRR22"/>
</dbReference>
<keyword evidence="3" id="KW-1185">Reference proteome</keyword>
<feature type="region of interest" description="Disordered" evidence="1">
    <location>
        <begin position="292"/>
        <end position="317"/>
    </location>
</feature>
<sequence length="418" mass="44088">MQHPKTQYFPAVPQEGFGLQGLKGVEVPGGLEPLPAVANASLRYQPPNTDKDVFPAPPAGFHMAPCGCCFDPRIYRIEWATSDFGRSSLYKPAVAGDPSQPGGYLLEPPSYLKAPGPPPPLYPHYQLALSGSQYVMSYFVPKEPGPEALGFVGDGGPPKFLEMLGGGLVPPLTPKESKPSPMLVTLPMDHVLPPGPYSPLGGQAGLYQDGQVAMRPVEVSREPQGGCVARPGLRCPPGPVEPRVTDAEDVAPMATGEAMPPEVAHAFFLPDKILLEDAMKLFDCLPGGAEPEATLHRIPGPGLPDSGSGGGDSTADIRSLHLPDELLSFDYSVPEILDVVTNVDYFFNFKALDDEPPPPHPGPPVADTMAPGLKSHPCGKKGALTSKKGKLDARNKQAVGLAGTAAPGPGWTQEPPHH</sequence>
<reference evidence="2" key="1">
    <citation type="submission" date="2025-08" db="UniProtKB">
        <authorList>
            <consortium name="Ensembl"/>
        </authorList>
    </citation>
    <scope>IDENTIFICATION</scope>
</reference>
<dbReference type="PANTHER" id="PTHR37871:SF1">
    <property type="entry name" value="PROLINE-RICH PROTEIN 22"/>
    <property type="match status" value="1"/>
</dbReference>
<dbReference type="GeneTree" id="ENSGT00390000016128"/>
<evidence type="ECO:0000313" key="2">
    <source>
        <dbReference type="Ensembl" id="ENSNGAP00000024950.1"/>
    </source>
</evidence>
<organism evidence="2 3">
    <name type="scientific">Nannospalax galili</name>
    <name type="common">Northern Israeli blind subterranean mole rat</name>
    <name type="synonym">Spalax galili</name>
    <dbReference type="NCBI Taxonomy" id="1026970"/>
    <lineage>
        <taxon>Eukaryota</taxon>
        <taxon>Metazoa</taxon>
        <taxon>Chordata</taxon>
        <taxon>Craniata</taxon>
        <taxon>Vertebrata</taxon>
        <taxon>Euteleostomi</taxon>
        <taxon>Mammalia</taxon>
        <taxon>Eutheria</taxon>
        <taxon>Euarchontoglires</taxon>
        <taxon>Glires</taxon>
        <taxon>Rodentia</taxon>
        <taxon>Myomorpha</taxon>
        <taxon>Muroidea</taxon>
        <taxon>Spalacidae</taxon>
        <taxon>Spalacinae</taxon>
        <taxon>Nannospalax</taxon>
    </lineage>
</organism>